<feature type="region of interest" description="Disordered" evidence="1">
    <location>
        <begin position="207"/>
        <end position="239"/>
    </location>
</feature>
<accession>H2YNW1</accession>
<sequence length="239" mass="27011">MSFDFDEQDIGINIASNHVTEDQQPEHFSPTQEVERKALQESKQVVEAFLKRSLSQNAKSSLNSSLKPEGYHKLKKDGRLAYYQRQQSKPEHGNFTRGPTEKRHRSSASAQRNTVKQGLSLRSSLNELSSASNVKFESISRSVDGITDDTHVEDGILKKLLNSDQSLEHLPSSVTLQSGGDDGSLITRRRSFTRAVTRKSVISIIETNHRRDRHSSSEKRVKSDLKYTSKTPDPIRKTY</sequence>
<reference evidence="2" key="3">
    <citation type="submission" date="2025-09" db="UniProtKB">
        <authorList>
            <consortium name="Ensembl"/>
        </authorList>
    </citation>
    <scope>IDENTIFICATION</scope>
</reference>
<evidence type="ECO:0000256" key="1">
    <source>
        <dbReference type="SAM" id="MobiDB-lite"/>
    </source>
</evidence>
<protein>
    <submittedName>
        <fullName evidence="2">Uncharacterized protein</fullName>
    </submittedName>
</protein>
<dbReference type="InParanoid" id="H2YNW1"/>
<name>H2YNW1_CIOSA</name>
<evidence type="ECO:0000313" key="3">
    <source>
        <dbReference type="Proteomes" id="UP000007875"/>
    </source>
</evidence>
<dbReference type="Ensembl" id="ENSCSAVT00000007109.1">
    <property type="protein sequence ID" value="ENSCSAVP00000007019.1"/>
    <property type="gene ID" value="ENSCSAVG00000004195.1"/>
</dbReference>
<reference evidence="3" key="1">
    <citation type="submission" date="2003-08" db="EMBL/GenBank/DDBJ databases">
        <authorList>
            <person name="Birren B."/>
            <person name="Nusbaum C."/>
            <person name="Abebe A."/>
            <person name="Abouelleil A."/>
            <person name="Adekoya E."/>
            <person name="Ait-zahra M."/>
            <person name="Allen N."/>
            <person name="Allen T."/>
            <person name="An P."/>
            <person name="Anderson M."/>
            <person name="Anderson S."/>
            <person name="Arachchi H."/>
            <person name="Armbruster J."/>
            <person name="Bachantsang P."/>
            <person name="Baldwin J."/>
            <person name="Barry A."/>
            <person name="Bayul T."/>
            <person name="Blitshsteyn B."/>
            <person name="Bloom T."/>
            <person name="Blye J."/>
            <person name="Boguslavskiy L."/>
            <person name="Borowsky M."/>
            <person name="Boukhgalter B."/>
            <person name="Brunache A."/>
            <person name="Butler J."/>
            <person name="Calixte N."/>
            <person name="Calvo S."/>
            <person name="Camarata J."/>
            <person name="Campo K."/>
            <person name="Chang J."/>
            <person name="Cheshatsang Y."/>
            <person name="Citroen M."/>
            <person name="Collymore A."/>
            <person name="Considine T."/>
            <person name="Cook A."/>
            <person name="Cooke P."/>
            <person name="Corum B."/>
            <person name="Cuomo C."/>
            <person name="David R."/>
            <person name="Dawoe T."/>
            <person name="Degray S."/>
            <person name="Dodge S."/>
            <person name="Dooley K."/>
            <person name="Dorje P."/>
            <person name="Dorjee K."/>
            <person name="Dorris L."/>
            <person name="Duffey N."/>
            <person name="Dupes A."/>
            <person name="Elkins T."/>
            <person name="Engels R."/>
            <person name="Erickson J."/>
            <person name="Farina A."/>
            <person name="Faro S."/>
            <person name="Ferreira P."/>
            <person name="Fischer H."/>
            <person name="Fitzgerald M."/>
            <person name="Foley K."/>
            <person name="Gage D."/>
            <person name="Galagan J."/>
            <person name="Gearin G."/>
            <person name="Gnerre S."/>
            <person name="Gnirke A."/>
            <person name="Goyette A."/>
            <person name="Graham J."/>
            <person name="Grandbois E."/>
            <person name="Gyaltsen K."/>
            <person name="Hafez N."/>
            <person name="Hagopian D."/>
            <person name="Hagos B."/>
            <person name="Hall J."/>
            <person name="Hatcher B."/>
            <person name="Heller A."/>
            <person name="Higgins H."/>
            <person name="Honan T."/>
            <person name="Horn A."/>
            <person name="Houde N."/>
            <person name="Hughes L."/>
            <person name="Hulme W."/>
            <person name="Husby E."/>
            <person name="Iliev I."/>
            <person name="Jaffe D."/>
            <person name="Jones C."/>
            <person name="Kamal M."/>
            <person name="Kamat A."/>
            <person name="Kamvysselis M."/>
            <person name="Karlsson E."/>
            <person name="Kells C."/>
            <person name="Kieu A."/>
            <person name="Kisner P."/>
            <person name="Kodira C."/>
            <person name="Kulbokas E."/>
            <person name="Labutti K."/>
            <person name="Lama D."/>
            <person name="Landers T."/>
            <person name="Leger J."/>
            <person name="Levine S."/>
            <person name="Lewis D."/>
            <person name="Lewis T."/>
            <person name="Lindblad-toh K."/>
            <person name="Liu X."/>
            <person name="Lokyitsang T."/>
            <person name="Lokyitsang Y."/>
            <person name="Lucien O."/>
            <person name="Lui A."/>
            <person name="Ma L.J."/>
            <person name="Mabbitt R."/>
            <person name="Macdonald J."/>
            <person name="Maclean C."/>
            <person name="Major J."/>
            <person name="Manning J."/>
            <person name="Marabella R."/>
            <person name="Maru K."/>
            <person name="Matthews C."/>
            <person name="Mauceli E."/>
            <person name="Mccarthy M."/>
            <person name="Mcdonough S."/>
            <person name="Mcghee T."/>
            <person name="Meldrim J."/>
            <person name="Meneus L."/>
            <person name="Mesirov J."/>
            <person name="Mihalev A."/>
            <person name="Mihova T."/>
            <person name="Mikkelsen T."/>
            <person name="Mlenga V."/>
            <person name="Moru K."/>
            <person name="Mozes J."/>
            <person name="Mulrain L."/>
            <person name="Munson G."/>
            <person name="Naylor J."/>
            <person name="Newes C."/>
            <person name="Nguyen C."/>
            <person name="Nguyen N."/>
            <person name="Nguyen T."/>
            <person name="Nicol R."/>
            <person name="Nielsen C."/>
            <person name="Nizzari M."/>
            <person name="Norbu C."/>
            <person name="Norbu N."/>
            <person name="O'donnell P."/>
            <person name="Okoawo O."/>
            <person name="O'leary S."/>
            <person name="Omotosho B."/>
            <person name="O'neill K."/>
            <person name="Osman S."/>
            <person name="Parker S."/>
            <person name="Perrin D."/>
            <person name="Phunkhang P."/>
            <person name="Piqani B."/>
            <person name="Purcell S."/>
            <person name="Rachupka T."/>
            <person name="Ramasamy U."/>
            <person name="Rameau R."/>
            <person name="Ray V."/>
            <person name="Raymond C."/>
            <person name="Retta R."/>
            <person name="Richardson S."/>
            <person name="Rise C."/>
            <person name="Rodriguez J."/>
            <person name="Rogers J."/>
            <person name="Rogov P."/>
            <person name="Rutman M."/>
            <person name="Schupbach R."/>
            <person name="Seaman C."/>
            <person name="Settipalli S."/>
            <person name="Sharpe T."/>
            <person name="Sheridan J."/>
            <person name="Sherpa N."/>
            <person name="Shi J."/>
            <person name="Smirnov S."/>
            <person name="Smith C."/>
            <person name="Sougnez C."/>
            <person name="Spencer B."/>
            <person name="Stalker J."/>
            <person name="Stange-thomann N."/>
            <person name="Stavropoulos S."/>
            <person name="Stetson K."/>
            <person name="Stone C."/>
            <person name="Stone S."/>
            <person name="Stubbs M."/>
            <person name="Talamas J."/>
            <person name="Tchuinga P."/>
            <person name="Tenzing P."/>
            <person name="Tesfaye S."/>
            <person name="Theodore J."/>
            <person name="Thoulutsang Y."/>
            <person name="Topham K."/>
            <person name="Towey S."/>
            <person name="Tsamla T."/>
            <person name="Tsomo N."/>
            <person name="Vallee D."/>
            <person name="Vassiliev H."/>
            <person name="Venkataraman V."/>
            <person name="Vinson J."/>
            <person name="Vo A."/>
            <person name="Wade C."/>
            <person name="Wang S."/>
            <person name="Wangchuk T."/>
            <person name="Wangdi T."/>
            <person name="Whittaker C."/>
            <person name="Wilkinson J."/>
            <person name="Wu Y."/>
            <person name="Wyman D."/>
            <person name="Yadav S."/>
            <person name="Yang S."/>
            <person name="Yang X."/>
            <person name="Yeager S."/>
            <person name="Yee E."/>
            <person name="Young G."/>
            <person name="Zainoun J."/>
            <person name="Zembeck L."/>
            <person name="Zimmer A."/>
            <person name="Zody M."/>
            <person name="Lander E."/>
        </authorList>
    </citation>
    <scope>NUCLEOTIDE SEQUENCE [LARGE SCALE GENOMIC DNA]</scope>
</reference>
<feature type="compositionally biased region" description="Basic and acidic residues" evidence="1">
    <location>
        <begin position="214"/>
        <end position="239"/>
    </location>
</feature>
<dbReference type="HOGENOM" id="CLU_1163389_0_0_1"/>
<proteinExistence type="predicted"/>
<reference evidence="2" key="2">
    <citation type="submission" date="2025-08" db="UniProtKB">
        <authorList>
            <consortium name="Ensembl"/>
        </authorList>
    </citation>
    <scope>IDENTIFICATION</scope>
</reference>
<organism evidence="2 3">
    <name type="scientific">Ciona savignyi</name>
    <name type="common">Pacific transparent sea squirt</name>
    <dbReference type="NCBI Taxonomy" id="51511"/>
    <lineage>
        <taxon>Eukaryota</taxon>
        <taxon>Metazoa</taxon>
        <taxon>Chordata</taxon>
        <taxon>Tunicata</taxon>
        <taxon>Ascidiacea</taxon>
        <taxon>Phlebobranchia</taxon>
        <taxon>Cionidae</taxon>
        <taxon>Ciona</taxon>
    </lineage>
</organism>
<feature type="region of interest" description="Disordered" evidence="1">
    <location>
        <begin position="85"/>
        <end position="120"/>
    </location>
</feature>
<feature type="compositionally biased region" description="Polar residues" evidence="1">
    <location>
        <begin position="107"/>
        <end position="117"/>
    </location>
</feature>
<evidence type="ECO:0000313" key="2">
    <source>
        <dbReference type="Ensembl" id="ENSCSAVP00000007019.1"/>
    </source>
</evidence>
<dbReference type="AlphaFoldDB" id="H2YNW1"/>
<dbReference type="GeneTree" id="ENSGT00530000068442"/>
<keyword evidence="3" id="KW-1185">Reference proteome</keyword>
<feature type="region of interest" description="Disordered" evidence="1">
    <location>
        <begin position="1"/>
        <end position="38"/>
    </location>
</feature>
<dbReference type="Proteomes" id="UP000007875">
    <property type="component" value="Unassembled WGS sequence"/>
</dbReference>